<keyword evidence="1" id="KW-0732">Signal</keyword>
<sequence>MKGFLRLAISGLPLVAADCPSSPSAVHASCKVSVTANAPCAQVMAEMKARVDGQSTGLWHDPHNNGTYSMLDGAQDTLDFQRITGNKKYTDKLRFDFKDVGNQCEISGCSASQVFSIADFSTNYCNLRMLYCSSQDGCHPVKFDFNAKETDVKPSLGAGKNPSDCLKVAEVSQDFLAPTQCPPAGFDTVQDFDLEKFIEKRWYIQQQMAVNYLPASQNRCVYAEYQLREKKSFWGYDVSVHNHAEEVAAPHKVHDSGKTLCAKVVDKARGKLEVAPCFLPTVAAGPYWVLDYSEEEGYALISGGAPKESAGDAGCRTGTGTNGAGLWIFTRQQKRDEALVQKVRSIAKSKGFDLSVLNDVDQSECSEAASRRSEAKRSPGGATINDIRQKAGSQVNISVLLGAPRLGAGSVYENRIGIGLHSTGNQRFPPYDARLAVACSEDQYNELMNALQEYMDQNSCTSDCQTWAQICGVFTLCIPLCAANWWVSNYTSRLKDITKAKTKTWSCEARIQLMNKDETRRASMVPEQTAYDQHGQPLIVTNLHGSAPEWPPLGYNVILVLPMKAEDWAQQWIPSQPMIGMPQQEAMNQT</sequence>
<dbReference type="InterPro" id="IPR012674">
    <property type="entry name" value="Calycin"/>
</dbReference>
<keyword evidence="4" id="KW-1185">Reference proteome</keyword>
<protein>
    <submittedName>
        <fullName evidence="2">Uncharacterized protein</fullName>
    </submittedName>
</protein>
<dbReference type="SUPFAM" id="SSF50814">
    <property type="entry name" value="Lipocalins"/>
    <property type="match status" value="1"/>
</dbReference>
<evidence type="ECO:0000313" key="3">
    <source>
        <dbReference type="EMBL" id="CAL1166884.1"/>
    </source>
</evidence>
<dbReference type="GO" id="GO:0005737">
    <property type="term" value="C:cytoplasm"/>
    <property type="evidence" value="ECO:0007669"/>
    <property type="project" value="TreeGrafter"/>
</dbReference>
<dbReference type="PANTHER" id="PTHR10612">
    <property type="entry name" value="APOLIPOPROTEIN D"/>
    <property type="match status" value="1"/>
</dbReference>
<feature type="signal peptide" evidence="1">
    <location>
        <begin position="1"/>
        <end position="17"/>
    </location>
</feature>
<evidence type="ECO:0000313" key="2">
    <source>
        <dbReference type="EMBL" id="CAI4013509.1"/>
    </source>
</evidence>
<dbReference type="EMBL" id="CAMXCT010005890">
    <property type="protein sequence ID" value="CAI4013509.1"/>
    <property type="molecule type" value="Genomic_DNA"/>
</dbReference>
<feature type="chain" id="PRO_5043271664" evidence="1">
    <location>
        <begin position="18"/>
        <end position="590"/>
    </location>
</feature>
<reference evidence="2" key="1">
    <citation type="submission" date="2022-10" db="EMBL/GenBank/DDBJ databases">
        <authorList>
            <person name="Chen Y."/>
            <person name="Dougan E. K."/>
            <person name="Chan C."/>
            <person name="Rhodes N."/>
            <person name="Thang M."/>
        </authorList>
    </citation>
    <scope>NUCLEOTIDE SEQUENCE</scope>
</reference>
<dbReference type="Gene3D" id="2.40.128.20">
    <property type="match status" value="1"/>
</dbReference>
<dbReference type="AlphaFoldDB" id="A0A9P1DNC3"/>
<reference evidence="3" key="2">
    <citation type="submission" date="2024-04" db="EMBL/GenBank/DDBJ databases">
        <authorList>
            <person name="Chen Y."/>
            <person name="Shah S."/>
            <person name="Dougan E. K."/>
            <person name="Thang M."/>
            <person name="Chan C."/>
        </authorList>
    </citation>
    <scope>NUCLEOTIDE SEQUENCE [LARGE SCALE GENOMIC DNA]</scope>
</reference>
<dbReference type="Proteomes" id="UP001152797">
    <property type="component" value="Unassembled WGS sequence"/>
</dbReference>
<evidence type="ECO:0000256" key="1">
    <source>
        <dbReference type="SAM" id="SignalP"/>
    </source>
</evidence>
<accession>A0A9P1DNC3</accession>
<dbReference type="OrthoDB" id="565904at2759"/>
<dbReference type="EMBL" id="CAMXCT020005890">
    <property type="protein sequence ID" value="CAL1166884.1"/>
    <property type="molecule type" value="Genomic_DNA"/>
</dbReference>
<evidence type="ECO:0000313" key="4">
    <source>
        <dbReference type="Proteomes" id="UP001152797"/>
    </source>
</evidence>
<dbReference type="EMBL" id="CAMXCT030005890">
    <property type="protein sequence ID" value="CAL4800821.1"/>
    <property type="molecule type" value="Genomic_DNA"/>
</dbReference>
<gene>
    <name evidence="2" type="ORF">C1SCF055_LOCUS38471</name>
</gene>
<dbReference type="GO" id="GO:0000302">
    <property type="term" value="P:response to reactive oxygen species"/>
    <property type="evidence" value="ECO:0007669"/>
    <property type="project" value="TreeGrafter"/>
</dbReference>
<organism evidence="2">
    <name type="scientific">Cladocopium goreaui</name>
    <dbReference type="NCBI Taxonomy" id="2562237"/>
    <lineage>
        <taxon>Eukaryota</taxon>
        <taxon>Sar</taxon>
        <taxon>Alveolata</taxon>
        <taxon>Dinophyceae</taxon>
        <taxon>Suessiales</taxon>
        <taxon>Symbiodiniaceae</taxon>
        <taxon>Cladocopium</taxon>
    </lineage>
</organism>
<proteinExistence type="predicted"/>
<comment type="caution">
    <text evidence="2">The sequence shown here is derived from an EMBL/GenBank/DDBJ whole genome shotgun (WGS) entry which is preliminary data.</text>
</comment>
<dbReference type="PANTHER" id="PTHR10612:SF34">
    <property type="entry name" value="APOLIPOPROTEIN D"/>
    <property type="match status" value="1"/>
</dbReference>
<name>A0A9P1DNC3_9DINO</name>
<dbReference type="GO" id="GO:0006629">
    <property type="term" value="P:lipid metabolic process"/>
    <property type="evidence" value="ECO:0007669"/>
    <property type="project" value="TreeGrafter"/>
</dbReference>